<keyword evidence="3" id="KW-1185">Reference proteome</keyword>
<gene>
    <name evidence="2" type="ORF">CLV45_3989</name>
</gene>
<dbReference type="SUPFAM" id="SSF54427">
    <property type="entry name" value="NTF2-like"/>
    <property type="match status" value="1"/>
</dbReference>
<proteinExistence type="predicted"/>
<dbReference type="Gene3D" id="3.10.450.50">
    <property type="match status" value="1"/>
</dbReference>
<dbReference type="RefSeq" id="WP_245882920.1">
    <property type="nucleotide sequence ID" value="NZ_PGFA01000003.1"/>
</dbReference>
<dbReference type="Pfam" id="PF12680">
    <property type="entry name" value="SnoaL_2"/>
    <property type="match status" value="1"/>
</dbReference>
<dbReference type="Proteomes" id="UP000228535">
    <property type="component" value="Unassembled WGS sequence"/>
</dbReference>
<protein>
    <submittedName>
        <fullName evidence="2">Ketosteroid isomerase-like protein</fullName>
    </submittedName>
</protein>
<evidence type="ECO:0000313" key="3">
    <source>
        <dbReference type="Proteomes" id="UP000228535"/>
    </source>
</evidence>
<name>A0A2M9B5W8_9BACT</name>
<organism evidence="2 3">
    <name type="scientific">Hymenobacter chitinivorans DSM 11115</name>
    <dbReference type="NCBI Taxonomy" id="1121954"/>
    <lineage>
        <taxon>Bacteria</taxon>
        <taxon>Pseudomonadati</taxon>
        <taxon>Bacteroidota</taxon>
        <taxon>Cytophagia</taxon>
        <taxon>Cytophagales</taxon>
        <taxon>Hymenobacteraceae</taxon>
        <taxon>Hymenobacter</taxon>
    </lineage>
</organism>
<dbReference type="AlphaFoldDB" id="A0A2M9B5W8"/>
<keyword evidence="2" id="KW-0413">Isomerase</keyword>
<accession>A0A2M9B5W8</accession>
<dbReference type="InterPro" id="IPR032710">
    <property type="entry name" value="NTF2-like_dom_sf"/>
</dbReference>
<evidence type="ECO:0000313" key="2">
    <source>
        <dbReference type="EMBL" id="PJJ53328.1"/>
    </source>
</evidence>
<dbReference type="GO" id="GO:0016853">
    <property type="term" value="F:isomerase activity"/>
    <property type="evidence" value="ECO:0007669"/>
    <property type="project" value="UniProtKB-KW"/>
</dbReference>
<evidence type="ECO:0000259" key="1">
    <source>
        <dbReference type="Pfam" id="PF12680"/>
    </source>
</evidence>
<dbReference type="EMBL" id="PGFA01000003">
    <property type="protein sequence ID" value="PJJ53328.1"/>
    <property type="molecule type" value="Genomic_DNA"/>
</dbReference>
<feature type="domain" description="SnoaL-like" evidence="1">
    <location>
        <begin position="23"/>
        <end position="135"/>
    </location>
</feature>
<dbReference type="InterPro" id="IPR037401">
    <property type="entry name" value="SnoaL-like"/>
</dbReference>
<sequence length="140" mass="15606">MPSATSNPTVMHPDNAAQQKQLVESYIEAYNSFDVAGMLQPLHEEVVFRNVTNGETDLTLTGKESFRQQAEQALQYFSQREQRVTDWQFSADKVEVRLDYSAVAAIDFPNGLKAGDPLQLQGKSVFEFADGQITSITDIS</sequence>
<comment type="caution">
    <text evidence="2">The sequence shown here is derived from an EMBL/GenBank/DDBJ whole genome shotgun (WGS) entry which is preliminary data.</text>
</comment>
<reference evidence="2 3" key="1">
    <citation type="submission" date="2017-11" db="EMBL/GenBank/DDBJ databases">
        <title>Genomic Encyclopedia of Archaeal and Bacterial Type Strains, Phase II (KMG-II): From Individual Species to Whole Genera.</title>
        <authorList>
            <person name="Goeker M."/>
        </authorList>
    </citation>
    <scope>NUCLEOTIDE SEQUENCE [LARGE SCALE GENOMIC DNA]</scope>
    <source>
        <strain evidence="2 3">DSM 11115</strain>
    </source>
</reference>